<dbReference type="AlphaFoldDB" id="A0A0B4CEE2"/>
<evidence type="ECO:0000256" key="1">
    <source>
        <dbReference type="SAM" id="Phobius"/>
    </source>
</evidence>
<feature type="transmembrane region" description="Helical" evidence="1">
    <location>
        <begin position="321"/>
        <end position="341"/>
    </location>
</feature>
<reference evidence="3 4" key="1">
    <citation type="submission" date="2014-12" db="EMBL/GenBank/DDBJ databases">
        <title>Genome sequencing of Microbacterium hominis TPW29.</title>
        <authorList>
            <person name="Tan P.W."/>
            <person name="Chan K.-G."/>
        </authorList>
    </citation>
    <scope>NUCLEOTIDE SEQUENCE [LARGE SCALE GENOMIC DNA]</scope>
    <source>
        <strain evidence="3 4">TPW29</strain>
    </source>
</reference>
<feature type="transmembrane region" description="Helical" evidence="1">
    <location>
        <begin position="243"/>
        <end position="261"/>
    </location>
</feature>
<dbReference type="Proteomes" id="UP000031202">
    <property type="component" value="Unassembled WGS sequence"/>
</dbReference>
<feature type="transmembrane region" description="Helical" evidence="1">
    <location>
        <begin position="81"/>
        <end position="104"/>
    </location>
</feature>
<feature type="transmembrane region" description="Helical" evidence="1">
    <location>
        <begin position="184"/>
        <end position="206"/>
    </location>
</feature>
<name>A0A0B4CEE2_9MICO</name>
<keyword evidence="1" id="KW-0472">Membrane</keyword>
<proteinExistence type="predicted"/>
<dbReference type="EMBL" id="JWSZ01000002">
    <property type="protein sequence ID" value="KIC59619.1"/>
    <property type="molecule type" value="Genomic_DNA"/>
</dbReference>
<feature type="domain" description="Acyltransferase 3" evidence="2">
    <location>
        <begin position="12"/>
        <end position="338"/>
    </location>
</feature>
<gene>
    <name evidence="3" type="ORF">RM52_02640</name>
</gene>
<protein>
    <recommendedName>
        <fullName evidence="2">Acyltransferase 3 domain-containing protein</fullName>
    </recommendedName>
</protein>
<dbReference type="Pfam" id="PF01757">
    <property type="entry name" value="Acyl_transf_3"/>
    <property type="match status" value="1"/>
</dbReference>
<feature type="transmembrane region" description="Helical" evidence="1">
    <location>
        <begin position="296"/>
        <end position="315"/>
    </location>
</feature>
<organism evidence="3 4">
    <name type="scientific">Microbacterium hominis</name>
    <dbReference type="NCBI Taxonomy" id="162426"/>
    <lineage>
        <taxon>Bacteria</taxon>
        <taxon>Bacillati</taxon>
        <taxon>Actinomycetota</taxon>
        <taxon>Actinomycetes</taxon>
        <taxon>Micrococcales</taxon>
        <taxon>Microbacteriaceae</taxon>
        <taxon>Microbacterium</taxon>
    </lineage>
</organism>
<evidence type="ECO:0000313" key="3">
    <source>
        <dbReference type="EMBL" id="KIC59619.1"/>
    </source>
</evidence>
<comment type="caution">
    <text evidence="3">The sequence shown here is derived from an EMBL/GenBank/DDBJ whole genome shotgun (WGS) entry which is preliminary data.</text>
</comment>
<dbReference type="GO" id="GO:0016747">
    <property type="term" value="F:acyltransferase activity, transferring groups other than amino-acyl groups"/>
    <property type="evidence" value="ECO:0007669"/>
    <property type="project" value="InterPro"/>
</dbReference>
<dbReference type="InterPro" id="IPR002656">
    <property type="entry name" value="Acyl_transf_3_dom"/>
</dbReference>
<sequence length="364" mass="39989">MAAERWIDPHRNSLNLLRLVLAGMVLIHHVFPVTGRGEGLDITPGESVGGWAVFGFFMISGYLIAGARLRSDGGRYLINRIARLFPAFFFVNIITAFVLAPVAYQLQHGSLSGFLSTANTPASYVLGNAWLKMSDYSVAGTPAGVPYPLAWNGSLWSLYYEFTAYLLIGLFCALPLVRRRVWPMALAFVASCALKILIGPATVLMSGLAGDVVQFSRLLPFFFGGALIFMIRERLGRRFPLTWWGVLGALAATVALVALFPRFGAQLAAPLLTYVLLWVGARVPSPALFRVHDFSYGVYVWGFPLTQMLCVLGWATAPLIAFIPVLVLATAVMAVVSWFLVERPSIRWSRGKKNPFGQLRAEAR</sequence>
<feature type="transmembrane region" description="Helical" evidence="1">
    <location>
        <begin position="12"/>
        <end position="31"/>
    </location>
</feature>
<feature type="transmembrane region" description="Helical" evidence="1">
    <location>
        <begin position="267"/>
        <end position="284"/>
    </location>
</feature>
<feature type="transmembrane region" description="Helical" evidence="1">
    <location>
        <begin position="51"/>
        <end position="69"/>
    </location>
</feature>
<keyword evidence="1" id="KW-1133">Transmembrane helix</keyword>
<feature type="transmembrane region" description="Helical" evidence="1">
    <location>
        <begin position="212"/>
        <end position="231"/>
    </location>
</feature>
<evidence type="ECO:0000259" key="2">
    <source>
        <dbReference type="Pfam" id="PF01757"/>
    </source>
</evidence>
<accession>A0A0B4CEE2</accession>
<keyword evidence="1" id="KW-0812">Transmembrane</keyword>
<evidence type="ECO:0000313" key="4">
    <source>
        <dbReference type="Proteomes" id="UP000031202"/>
    </source>
</evidence>
<dbReference type="PANTHER" id="PTHR23028">
    <property type="entry name" value="ACETYLTRANSFERASE"/>
    <property type="match status" value="1"/>
</dbReference>
<dbReference type="InterPro" id="IPR050879">
    <property type="entry name" value="Acyltransferase_3"/>
</dbReference>
<feature type="transmembrane region" description="Helical" evidence="1">
    <location>
        <begin position="158"/>
        <end position="177"/>
    </location>
</feature>